<comment type="caution">
    <text evidence="4">The sequence shown here is derived from an EMBL/GenBank/DDBJ whole genome shotgun (WGS) entry which is preliminary data.</text>
</comment>
<dbReference type="Pfam" id="PF02458">
    <property type="entry name" value="Transferase"/>
    <property type="match status" value="1"/>
</dbReference>
<gene>
    <name evidence="4" type="ORF">E3N88_06277</name>
</gene>
<dbReference type="EMBL" id="SZYD01000003">
    <property type="protein sequence ID" value="KAD6795381.1"/>
    <property type="molecule type" value="Genomic_DNA"/>
</dbReference>
<dbReference type="OrthoDB" id="671439at2759"/>
<keyword evidence="5" id="KW-1185">Reference proteome</keyword>
<reference evidence="4 5" key="1">
    <citation type="submission" date="2019-05" db="EMBL/GenBank/DDBJ databases">
        <title>Mikania micrantha, genome provides insights into the molecular mechanism of rapid growth.</title>
        <authorList>
            <person name="Liu B."/>
        </authorList>
    </citation>
    <scope>NUCLEOTIDE SEQUENCE [LARGE SCALE GENOMIC DNA]</scope>
    <source>
        <strain evidence="4">NLD-2019</strain>
        <tissue evidence="4">Leaf</tissue>
    </source>
</reference>
<proteinExistence type="inferred from homology"/>
<dbReference type="GO" id="GO:0016746">
    <property type="term" value="F:acyltransferase activity"/>
    <property type="evidence" value="ECO:0007669"/>
    <property type="project" value="UniProtKB-KW"/>
</dbReference>
<organism evidence="4 5">
    <name type="scientific">Mikania micrantha</name>
    <name type="common">bitter vine</name>
    <dbReference type="NCBI Taxonomy" id="192012"/>
    <lineage>
        <taxon>Eukaryota</taxon>
        <taxon>Viridiplantae</taxon>
        <taxon>Streptophyta</taxon>
        <taxon>Embryophyta</taxon>
        <taxon>Tracheophyta</taxon>
        <taxon>Spermatophyta</taxon>
        <taxon>Magnoliopsida</taxon>
        <taxon>eudicotyledons</taxon>
        <taxon>Gunneridae</taxon>
        <taxon>Pentapetalae</taxon>
        <taxon>asterids</taxon>
        <taxon>campanulids</taxon>
        <taxon>Asterales</taxon>
        <taxon>Asteraceae</taxon>
        <taxon>Asteroideae</taxon>
        <taxon>Heliantheae alliance</taxon>
        <taxon>Eupatorieae</taxon>
        <taxon>Mikania</taxon>
    </lineage>
</organism>
<keyword evidence="3" id="KW-0012">Acyltransferase</keyword>
<comment type="similarity">
    <text evidence="1">Belongs to the plant acyltransferase family.</text>
</comment>
<evidence type="ECO:0000256" key="2">
    <source>
        <dbReference type="ARBA" id="ARBA00022679"/>
    </source>
</evidence>
<dbReference type="InterPro" id="IPR023213">
    <property type="entry name" value="CAT-like_dom_sf"/>
</dbReference>
<dbReference type="AlphaFoldDB" id="A0A5N6PP19"/>
<dbReference type="Gene3D" id="3.30.559.10">
    <property type="entry name" value="Chloramphenicol acetyltransferase-like domain"/>
    <property type="match status" value="3"/>
</dbReference>
<name>A0A5N6PP19_9ASTR</name>
<protein>
    <recommendedName>
        <fullName evidence="6">Transferase, Chloramphenicol acetyltransferase-like domain protein</fullName>
    </recommendedName>
</protein>
<evidence type="ECO:0000313" key="4">
    <source>
        <dbReference type="EMBL" id="KAD6795381.1"/>
    </source>
</evidence>
<evidence type="ECO:0008006" key="6">
    <source>
        <dbReference type="Google" id="ProtNLM"/>
    </source>
</evidence>
<accession>A0A5N6PP19</accession>
<evidence type="ECO:0000313" key="5">
    <source>
        <dbReference type="Proteomes" id="UP000326396"/>
    </source>
</evidence>
<keyword evidence="2" id="KW-0808">Transferase</keyword>
<dbReference type="PANTHER" id="PTHR31623">
    <property type="entry name" value="F21J9.9"/>
    <property type="match status" value="1"/>
</dbReference>
<sequence>MDIKIRTTRFIKPSNPTPENLHHFKLSALDQLAPATYTSMIFYYKISDDVDVSDRCGQLVKSLSEVLNSYYPLAGRITQNRLEVDCRDQGVKYLETQVSARLDDFLSHGSKTDHVGQLIGSPDDQVTNPLVTVQVNVFECGSLVIGVTASHKVTDAYNLARFVNEWASMNRTGCSNGSYAPSFDNLGFIFPPLDIPLLEPEPIKFDPKPVILTKRYVFNKTAISNLRAKAGPNNTTCSRVTLVTSLIWNTLITIDHVKSGRFRDCLLVPAMSLRGKIGSPAFPLYDADFGWGKPCWVTAAARGFDMITLMDDKHGDGVEAWVSLNEKDMHLFEQDQDIIAFTT</sequence>
<evidence type="ECO:0000256" key="1">
    <source>
        <dbReference type="ARBA" id="ARBA00009861"/>
    </source>
</evidence>
<dbReference type="PANTHER" id="PTHR31623:SF83">
    <property type="entry name" value="ACETYL-COA-BENZYLALCOHOL ACETYLTRANSFERASE-LIKE"/>
    <property type="match status" value="1"/>
</dbReference>
<evidence type="ECO:0000256" key="3">
    <source>
        <dbReference type="ARBA" id="ARBA00023315"/>
    </source>
</evidence>
<dbReference type="Proteomes" id="UP000326396">
    <property type="component" value="Linkage Group LG11"/>
</dbReference>